<dbReference type="AlphaFoldDB" id="A0A0K8R9S6"/>
<dbReference type="Gene3D" id="3.30.1200.10">
    <property type="entry name" value="YggU-like"/>
    <property type="match status" value="1"/>
</dbReference>
<evidence type="ECO:0000313" key="3">
    <source>
        <dbReference type="EMBL" id="JAA67922.1"/>
    </source>
</evidence>
<dbReference type="Pfam" id="PF02594">
    <property type="entry name" value="DUF167"/>
    <property type="match status" value="1"/>
</dbReference>
<sequence>MVIISCCVRICVRSVTTTRSVKMPKAKKDKGKAEDSKPKASAQQNDPVYTTSSGTVAIRVHAKPGASESRITDIGTDGVGIQIAAPPMDGEANAELVRFLAKVLNLRKSDVSLEKGSRSKDKVVMIAPPATAAEILSLLKQKVGS</sequence>
<dbReference type="HAMAP" id="MF_00634">
    <property type="entry name" value="UPF0235"/>
    <property type="match status" value="1"/>
</dbReference>
<feature type="compositionally biased region" description="Polar residues" evidence="2">
    <location>
        <begin position="41"/>
        <end position="50"/>
    </location>
</feature>
<name>A0A0K8R9S6_IXORI</name>
<dbReference type="EMBL" id="GADI01005886">
    <property type="protein sequence ID" value="JAA67922.1"/>
    <property type="molecule type" value="mRNA"/>
</dbReference>
<dbReference type="NCBIfam" id="TIGR00251">
    <property type="entry name" value="DUF167 family protein"/>
    <property type="match status" value="1"/>
</dbReference>
<comment type="similarity">
    <text evidence="1">Belongs to the UPF0235 family.</text>
</comment>
<organism evidence="3">
    <name type="scientific">Ixodes ricinus</name>
    <name type="common">Common tick</name>
    <name type="synonym">Acarus ricinus</name>
    <dbReference type="NCBI Taxonomy" id="34613"/>
    <lineage>
        <taxon>Eukaryota</taxon>
        <taxon>Metazoa</taxon>
        <taxon>Ecdysozoa</taxon>
        <taxon>Arthropoda</taxon>
        <taxon>Chelicerata</taxon>
        <taxon>Arachnida</taxon>
        <taxon>Acari</taxon>
        <taxon>Parasitiformes</taxon>
        <taxon>Ixodida</taxon>
        <taxon>Ixodoidea</taxon>
        <taxon>Ixodidae</taxon>
        <taxon>Ixodinae</taxon>
        <taxon>Ixodes</taxon>
    </lineage>
</organism>
<dbReference type="InterPro" id="IPR036591">
    <property type="entry name" value="YggU-like_sf"/>
</dbReference>
<proteinExistence type="evidence at transcript level"/>
<dbReference type="GO" id="GO:0005737">
    <property type="term" value="C:cytoplasm"/>
    <property type="evidence" value="ECO:0007669"/>
    <property type="project" value="TreeGrafter"/>
</dbReference>
<dbReference type="SUPFAM" id="SSF69786">
    <property type="entry name" value="YggU-like"/>
    <property type="match status" value="1"/>
</dbReference>
<dbReference type="PANTHER" id="PTHR13420">
    <property type="entry name" value="UPF0235 PROTEIN C15ORF40"/>
    <property type="match status" value="1"/>
</dbReference>
<dbReference type="SMART" id="SM01152">
    <property type="entry name" value="DUF167"/>
    <property type="match status" value="1"/>
</dbReference>
<dbReference type="PANTHER" id="PTHR13420:SF7">
    <property type="entry name" value="UPF0235 PROTEIN C15ORF40"/>
    <property type="match status" value="1"/>
</dbReference>
<evidence type="ECO:0000256" key="2">
    <source>
        <dbReference type="SAM" id="MobiDB-lite"/>
    </source>
</evidence>
<accession>A0A0K8R9S6</accession>
<feature type="region of interest" description="Disordered" evidence="2">
    <location>
        <begin position="21"/>
        <end position="50"/>
    </location>
</feature>
<evidence type="ECO:0000256" key="1">
    <source>
        <dbReference type="ARBA" id="ARBA00010364"/>
    </source>
</evidence>
<reference evidence="3" key="1">
    <citation type="submission" date="2012-12" db="EMBL/GenBank/DDBJ databases">
        <title>Identification and characterization of a phenylalanine ammonia-lyase gene family in Isatis indigotica Fort.</title>
        <authorList>
            <person name="Liu Q."/>
            <person name="Chen J."/>
            <person name="Zhou X."/>
            <person name="Di P."/>
            <person name="Xiao Y."/>
            <person name="Xuan H."/>
            <person name="Zhang L."/>
            <person name="Chen W."/>
        </authorList>
    </citation>
    <scope>NUCLEOTIDE SEQUENCE</scope>
    <source>
        <tissue evidence="3">Salivary gland</tissue>
    </source>
</reference>
<dbReference type="InterPro" id="IPR003746">
    <property type="entry name" value="DUF167"/>
</dbReference>
<protein>
    <submittedName>
        <fullName evidence="3">Uncharacterized protein</fullName>
    </submittedName>
</protein>